<dbReference type="PANTHER" id="PTHR47997:SF75">
    <property type="entry name" value="MYB DOMAIN PROTEIN 55"/>
    <property type="match status" value="1"/>
</dbReference>
<evidence type="ECO:0000259" key="9">
    <source>
        <dbReference type="PROSITE" id="PS51294"/>
    </source>
</evidence>
<feature type="domain" description="Myb-like" evidence="8">
    <location>
        <begin position="32"/>
        <end position="82"/>
    </location>
</feature>
<evidence type="ECO:0000256" key="4">
    <source>
        <dbReference type="ARBA" id="ARBA00023125"/>
    </source>
</evidence>
<evidence type="ECO:0000256" key="1">
    <source>
        <dbReference type="ARBA" id="ARBA00004123"/>
    </source>
</evidence>
<protein>
    <submittedName>
        <fullName evidence="10">Uncharacterized protein</fullName>
    </submittedName>
</protein>
<dbReference type="InterPro" id="IPR009057">
    <property type="entry name" value="Homeodomain-like_sf"/>
</dbReference>
<dbReference type="EMBL" id="WHWC01000012">
    <property type="protein sequence ID" value="KAG8373205.1"/>
    <property type="molecule type" value="Genomic_DNA"/>
</dbReference>
<dbReference type="Gene3D" id="1.10.10.60">
    <property type="entry name" value="Homeodomain-like"/>
    <property type="match status" value="2"/>
</dbReference>
<keyword evidence="2" id="KW-0677">Repeat</keyword>
<reference evidence="10" key="1">
    <citation type="submission" date="2019-10" db="EMBL/GenBank/DDBJ databases">
        <authorList>
            <person name="Zhang R."/>
            <person name="Pan Y."/>
            <person name="Wang J."/>
            <person name="Ma R."/>
            <person name="Yu S."/>
        </authorList>
    </citation>
    <scope>NUCLEOTIDE SEQUENCE</scope>
    <source>
        <strain evidence="10">LA-IB0</strain>
        <tissue evidence="10">Leaf</tissue>
    </source>
</reference>
<dbReference type="InterPro" id="IPR051953">
    <property type="entry name" value="Plant_SW-associated_TFs"/>
</dbReference>
<evidence type="ECO:0000256" key="3">
    <source>
        <dbReference type="ARBA" id="ARBA00023015"/>
    </source>
</evidence>
<evidence type="ECO:0000256" key="5">
    <source>
        <dbReference type="ARBA" id="ARBA00023163"/>
    </source>
</evidence>
<feature type="compositionally biased region" description="Low complexity" evidence="7">
    <location>
        <begin position="176"/>
        <end position="188"/>
    </location>
</feature>
<feature type="region of interest" description="Disordered" evidence="7">
    <location>
        <begin position="118"/>
        <end position="137"/>
    </location>
</feature>
<evidence type="ECO:0000256" key="2">
    <source>
        <dbReference type="ARBA" id="ARBA00022737"/>
    </source>
</evidence>
<dbReference type="CDD" id="cd00167">
    <property type="entry name" value="SANT"/>
    <property type="match status" value="1"/>
</dbReference>
<keyword evidence="11" id="KW-1185">Reference proteome</keyword>
<dbReference type="SUPFAM" id="SSF46689">
    <property type="entry name" value="Homeodomain-like"/>
    <property type="match status" value="1"/>
</dbReference>
<evidence type="ECO:0000256" key="7">
    <source>
        <dbReference type="SAM" id="MobiDB-lite"/>
    </source>
</evidence>
<comment type="caution">
    <text evidence="10">The sequence shown here is derived from an EMBL/GenBank/DDBJ whole genome shotgun (WGS) entry which is preliminary data.</text>
</comment>
<dbReference type="GO" id="GO:0005634">
    <property type="term" value="C:nucleus"/>
    <property type="evidence" value="ECO:0007669"/>
    <property type="project" value="UniProtKB-SubCell"/>
</dbReference>
<comment type="subcellular location">
    <subcellularLocation>
        <location evidence="1">Nucleus</location>
    </subcellularLocation>
</comment>
<dbReference type="InterPro" id="IPR017930">
    <property type="entry name" value="Myb_dom"/>
</dbReference>
<evidence type="ECO:0000313" key="11">
    <source>
        <dbReference type="Proteomes" id="UP000826271"/>
    </source>
</evidence>
<dbReference type="Proteomes" id="UP000826271">
    <property type="component" value="Unassembled WGS sequence"/>
</dbReference>
<dbReference type="PROSITE" id="PS50090">
    <property type="entry name" value="MYB_LIKE"/>
    <property type="match status" value="1"/>
</dbReference>
<dbReference type="AlphaFoldDB" id="A0AAV6WWC2"/>
<dbReference type="PANTHER" id="PTHR47997">
    <property type="entry name" value="MYB DOMAIN PROTEIN 55"/>
    <property type="match status" value="1"/>
</dbReference>
<dbReference type="GO" id="GO:0003677">
    <property type="term" value="F:DNA binding"/>
    <property type="evidence" value="ECO:0007669"/>
    <property type="project" value="UniProtKB-KW"/>
</dbReference>
<feature type="domain" description="HTH myb-type" evidence="9">
    <location>
        <begin position="32"/>
        <end position="86"/>
    </location>
</feature>
<dbReference type="Pfam" id="PF00249">
    <property type="entry name" value="Myb_DNA-binding"/>
    <property type="match status" value="1"/>
</dbReference>
<proteinExistence type="predicted"/>
<feature type="region of interest" description="Disordered" evidence="7">
    <location>
        <begin position="167"/>
        <end position="189"/>
    </location>
</feature>
<name>A0AAV6WWC2_9LAMI</name>
<keyword evidence="4" id="KW-0238">DNA-binding</keyword>
<keyword evidence="6" id="KW-0539">Nucleus</keyword>
<keyword evidence="5" id="KW-0804">Transcription</keyword>
<sequence>MVRSSCVDKNGLRKGLARCGKSCRLRWMNYLKPGIKRGTYSKEEEDLIAKLHHELGNKWSAIAAKLPGRTDNEIKNYWHTHLKNGSKRKSSVMSSDVLIFQNQEQNNISNNENMISRHLKNSSSNSNSGNLENLEASSSDHHHIHILESSSSKSCCNINNPSTTSCTSLNWNSADSTTNSTSTSPRTSANYYSYTTTTTTTTQQQQQQQLLQKSSCFLSYDDQPAAAALLPSQTTDSTQLQNIIQGDDIFCGGMINSRATHDPSDITFGGFGDSFWTQPFLVDTQIDCNYNDNFSLLDDDQDASFIFTNSSNI</sequence>
<accession>A0AAV6WWC2</accession>
<organism evidence="10 11">
    <name type="scientific">Buddleja alternifolia</name>
    <dbReference type="NCBI Taxonomy" id="168488"/>
    <lineage>
        <taxon>Eukaryota</taxon>
        <taxon>Viridiplantae</taxon>
        <taxon>Streptophyta</taxon>
        <taxon>Embryophyta</taxon>
        <taxon>Tracheophyta</taxon>
        <taxon>Spermatophyta</taxon>
        <taxon>Magnoliopsida</taxon>
        <taxon>eudicotyledons</taxon>
        <taxon>Gunneridae</taxon>
        <taxon>Pentapetalae</taxon>
        <taxon>asterids</taxon>
        <taxon>lamiids</taxon>
        <taxon>Lamiales</taxon>
        <taxon>Scrophulariaceae</taxon>
        <taxon>Buddlejeae</taxon>
        <taxon>Buddleja</taxon>
    </lineage>
</organism>
<evidence type="ECO:0000259" key="8">
    <source>
        <dbReference type="PROSITE" id="PS50090"/>
    </source>
</evidence>
<evidence type="ECO:0000313" key="10">
    <source>
        <dbReference type="EMBL" id="KAG8373205.1"/>
    </source>
</evidence>
<evidence type="ECO:0000256" key="6">
    <source>
        <dbReference type="ARBA" id="ARBA00023242"/>
    </source>
</evidence>
<dbReference type="SMART" id="SM00717">
    <property type="entry name" value="SANT"/>
    <property type="match status" value="1"/>
</dbReference>
<keyword evidence="3" id="KW-0805">Transcription regulation</keyword>
<gene>
    <name evidence="10" type="ORF">BUALT_Bualt12G0146800</name>
</gene>
<dbReference type="PROSITE" id="PS51294">
    <property type="entry name" value="HTH_MYB"/>
    <property type="match status" value="1"/>
</dbReference>
<dbReference type="InterPro" id="IPR001005">
    <property type="entry name" value="SANT/Myb"/>
</dbReference>